<evidence type="ECO:0000313" key="2">
    <source>
        <dbReference type="EMBL" id="BBX70950.1"/>
    </source>
</evidence>
<organism evidence="2 3">
    <name type="scientific">Mycolicibacterium psychrotolerans</name>
    <dbReference type="NCBI Taxonomy" id="216929"/>
    <lineage>
        <taxon>Bacteria</taxon>
        <taxon>Bacillati</taxon>
        <taxon>Actinomycetota</taxon>
        <taxon>Actinomycetes</taxon>
        <taxon>Mycobacteriales</taxon>
        <taxon>Mycobacteriaceae</taxon>
        <taxon>Mycolicibacterium</taxon>
    </lineage>
</organism>
<keyword evidence="1" id="KW-0812">Transmembrane</keyword>
<evidence type="ECO:0000313" key="3">
    <source>
        <dbReference type="Proteomes" id="UP000466514"/>
    </source>
</evidence>
<sequence>MLAALPARGARNEDHLAGEESVGLLRCHDRPAYGLCQNGPNNETGGAAVASTEVERHTGVDVEDVPSAGWGWSKENPRLQQVGGILAAVFLLLMMHGNHQGHVEDWFLLAGALLLLGFVARSVYLGRNRDTR</sequence>
<dbReference type="KEGG" id="mpsc:MPSYJ_44110"/>
<dbReference type="EMBL" id="AP022574">
    <property type="protein sequence ID" value="BBX70950.1"/>
    <property type="molecule type" value="Genomic_DNA"/>
</dbReference>
<dbReference type="AlphaFoldDB" id="A0A7I7MGP0"/>
<proteinExistence type="predicted"/>
<name>A0A7I7MGP0_9MYCO</name>
<gene>
    <name evidence="2" type="ORF">MPSYJ_44110</name>
</gene>
<evidence type="ECO:0008006" key="4">
    <source>
        <dbReference type="Google" id="ProtNLM"/>
    </source>
</evidence>
<dbReference type="Pfam" id="PF10939">
    <property type="entry name" value="DUF2631"/>
    <property type="match status" value="1"/>
</dbReference>
<dbReference type="Proteomes" id="UP000466514">
    <property type="component" value="Chromosome"/>
</dbReference>
<reference evidence="2 3" key="1">
    <citation type="journal article" date="2019" name="Emerg. Microbes Infect.">
        <title>Comprehensive subspecies identification of 175 nontuberculous mycobacteria species based on 7547 genomic profiles.</title>
        <authorList>
            <person name="Matsumoto Y."/>
            <person name="Kinjo T."/>
            <person name="Motooka D."/>
            <person name="Nabeya D."/>
            <person name="Jung N."/>
            <person name="Uechi K."/>
            <person name="Horii T."/>
            <person name="Iida T."/>
            <person name="Fujita J."/>
            <person name="Nakamura S."/>
        </authorList>
    </citation>
    <scope>NUCLEOTIDE SEQUENCE [LARGE SCALE GENOMIC DNA]</scope>
    <source>
        <strain evidence="2 3">JCM 13323</strain>
    </source>
</reference>
<keyword evidence="3" id="KW-1185">Reference proteome</keyword>
<feature type="transmembrane region" description="Helical" evidence="1">
    <location>
        <begin position="82"/>
        <end position="100"/>
    </location>
</feature>
<accession>A0A7I7MGP0</accession>
<keyword evidence="1" id="KW-1133">Transmembrane helix</keyword>
<dbReference type="InterPro" id="IPR024341">
    <property type="entry name" value="DUF2631"/>
</dbReference>
<feature type="transmembrane region" description="Helical" evidence="1">
    <location>
        <begin position="106"/>
        <end position="124"/>
    </location>
</feature>
<keyword evidence="1" id="KW-0472">Membrane</keyword>
<evidence type="ECO:0000256" key="1">
    <source>
        <dbReference type="SAM" id="Phobius"/>
    </source>
</evidence>
<protein>
    <recommendedName>
        <fullName evidence="4">DUF2631 domain-containing protein</fullName>
    </recommendedName>
</protein>